<dbReference type="EMBL" id="CM009304">
    <property type="protein sequence ID" value="KAI9380766.1"/>
    <property type="molecule type" value="Genomic_DNA"/>
</dbReference>
<gene>
    <name evidence="1" type="ORF">POPTR_015G005600v4</name>
</gene>
<evidence type="ECO:0000313" key="2">
    <source>
        <dbReference type="Proteomes" id="UP000006729"/>
    </source>
</evidence>
<organism evidence="1 2">
    <name type="scientific">Populus trichocarpa</name>
    <name type="common">Western balsam poplar</name>
    <name type="synonym">Populus balsamifera subsp. trichocarpa</name>
    <dbReference type="NCBI Taxonomy" id="3694"/>
    <lineage>
        <taxon>Eukaryota</taxon>
        <taxon>Viridiplantae</taxon>
        <taxon>Streptophyta</taxon>
        <taxon>Embryophyta</taxon>
        <taxon>Tracheophyta</taxon>
        <taxon>Spermatophyta</taxon>
        <taxon>Magnoliopsida</taxon>
        <taxon>eudicotyledons</taxon>
        <taxon>Gunneridae</taxon>
        <taxon>Pentapetalae</taxon>
        <taxon>rosids</taxon>
        <taxon>fabids</taxon>
        <taxon>Malpighiales</taxon>
        <taxon>Salicaceae</taxon>
        <taxon>Saliceae</taxon>
        <taxon>Populus</taxon>
    </lineage>
</organism>
<evidence type="ECO:0000313" key="1">
    <source>
        <dbReference type="EMBL" id="KAI9380766.1"/>
    </source>
</evidence>
<keyword evidence="2" id="KW-1185">Reference proteome</keyword>
<dbReference type="Proteomes" id="UP000006729">
    <property type="component" value="Chromosome 15"/>
</dbReference>
<protein>
    <submittedName>
        <fullName evidence="1">Uncharacterized protein</fullName>
    </submittedName>
</protein>
<name>A0ACC0RWB8_POPTR</name>
<sequence>MLESWTLLCGRRRELRKKTSIFSLSLVIAFTEVLAKTKMEEKEKGSKGGSEERWKGAIANLTGMTLNLDSLQKLLLKKAVFVNEETFSKASLTSEQARSIKVLEQRVETLERELDAAISAAAHARAEKRQAEAAQKDAELRAQEITRELESTTKVFELHMEELRAKQEEISKRESDIKLLEAIIQTLGGKESRSTNYSRKIFVIMISPFIFHDETRTFFLGGDSNNAWQEHFKQVKTIKLHDH</sequence>
<comment type="caution">
    <text evidence="1">The sequence shown here is derived from an EMBL/GenBank/DDBJ whole genome shotgun (WGS) entry which is preliminary data.</text>
</comment>
<proteinExistence type="predicted"/>
<reference evidence="1 2" key="1">
    <citation type="journal article" date="2006" name="Science">
        <title>The genome of black cottonwood, Populus trichocarpa (Torr. &amp; Gray).</title>
        <authorList>
            <person name="Tuskan G.A."/>
            <person name="Difazio S."/>
            <person name="Jansson S."/>
            <person name="Bohlmann J."/>
            <person name="Grigoriev I."/>
            <person name="Hellsten U."/>
            <person name="Putnam N."/>
            <person name="Ralph S."/>
            <person name="Rombauts S."/>
            <person name="Salamov A."/>
            <person name="Schein J."/>
            <person name="Sterck L."/>
            <person name="Aerts A."/>
            <person name="Bhalerao R.R."/>
            <person name="Bhalerao R.P."/>
            <person name="Blaudez D."/>
            <person name="Boerjan W."/>
            <person name="Brun A."/>
            <person name="Brunner A."/>
            <person name="Busov V."/>
            <person name="Campbell M."/>
            <person name="Carlson J."/>
            <person name="Chalot M."/>
            <person name="Chapman J."/>
            <person name="Chen G.L."/>
            <person name="Cooper D."/>
            <person name="Coutinho P.M."/>
            <person name="Couturier J."/>
            <person name="Covert S."/>
            <person name="Cronk Q."/>
            <person name="Cunningham R."/>
            <person name="Davis J."/>
            <person name="Degroeve S."/>
            <person name="Dejardin A."/>
            <person name="Depamphilis C."/>
            <person name="Detter J."/>
            <person name="Dirks B."/>
            <person name="Dubchak I."/>
            <person name="Duplessis S."/>
            <person name="Ehlting J."/>
            <person name="Ellis B."/>
            <person name="Gendler K."/>
            <person name="Goodstein D."/>
            <person name="Gribskov M."/>
            <person name="Grimwood J."/>
            <person name="Groover A."/>
            <person name="Gunter L."/>
            <person name="Hamberger B."/>
            <person name="Heinze B."/>
            <person name="Helariutta Y."/>
            <person name="Henrissat B."/>
            <person name="Holligan D."/>
            <person name="Holt R."/>
            <person name="Huang W."/>
            <person name="Islam-Faridi N."/>
            <person name="Jones S."/>
            <person name="Jones-Rhoades M."/>
            <person name="Jorgensen R."/>
            <person name="Joshi C."/>
            <person name="Kangasjarvi J."/>
            <person name="Karlsson J."/>
            <person name="Kelleher C."/>
            <person name="Kirkpatrick R."/>
            <person name="Kirst M."/>
            <person name="Kohler A."/>
            <person name="Kalluri U."/>
            <person name="Larimer F."/>
            <person name="Leebens-Mack J."/>
            <person name="Leple J.C."/>
            <person name="Locascio P."/>
            <person name="Lou Y."/>
            <person name="Lucas S."/>
            <person name="Martin F."/>
            <person name="Montanini B."/>
            <person name="Napoli C."/>
            <person name="Nelson D.R."/>
            <person name="Nelson C."/>
            <person name="Nieminen K."/>
            <person name="Nilsson O."/>
            <person name="Pereda V."/>
            <person name="Peter G."/>
            <person name="Philippe R."/>
            <person name="Pilate G."/>
            <person name="Poliakov A."/>
            <person name="Razumovskaya J."/>
            <person name="Richardson P."/>
            <person name="Rinaldi C."/>
            <person name="Ritland K."/>
            <person name="Rouze P."/>
            <person name="Ryaboy D."/>
            <person name="Schmutz J."/>
            <person name="Schrader J."/>
            <person name="Segerman B."/>
            <person name="Shin H."/>
            <person name="Siddiqui A."/>
            <person name="Sterky F."/>
            <person name="Terry A."/>
            <person name="Tsai C.J."/>
            <person name="Uberbacher E."/>
            <person name="Unneberg P."/>
            <person name="Vahala J."/>
            <person name="Wall K."/>
            <person name="Wessler S."/>
            <person name="Yang G."/>
            <person name="Yin T."/>
            <person name="Douglas C."/>
            <person name="Marra M."/>
            <person name="Sandberg G."/>
            <person name="Van de Peer Y."/>
            <person name="Rokhsar D."/>
        </authorList>
    </citation>
    <scope>NUCLEOTIDE SEQUENCE [LARGE SCALE GENOMIC DNA]</scope>
    <source>
        <strain evidence="2">cv. Nisqually</strain>
    </source>
</reference>
<accession>A0ACC0RWB8</accession>